<dbReference type="AlphaFoldDB" id="A0A0R3CAR6"/>
<dbReference type="EMBL" id="LJYF01000030">
    <property type="protein sequence ID" value="KRP93149.1"/>
    <property type="molecule type" value="Genomic_DNA"/>
</dbReference>
<organism evidence="1 2">
    <name type="scientific">Bradyrhizobium yuanmingense</name>
    <dbReference type="NCBI Taxonomy" id="108015"/>
    <lineage>
        <taxon>Bacteria</taxon>
        <taxon>Pseudomonadati</taxon>
        <taxon>Pseudomonadota</taxon>
        <taxon>Alphaproteobacteria</taxon>
        <taxon>Hyphomicrobiales</taxon>
        <taxon>Nitrobacteraceae</taxon>
        <taxon>Bradyrhizobium</taxon>
    </lineage>
</organism>
<evidence type="ECO:0000313" key="1">
    <source>
        <dbReference type="EMBL" id="KRP93149.1"/>
    </source>
</evidence>
<proteinExistence type="predicted"/>
<reference evidence="1 2" key="1">
    <citation type="submission" date="2015-09" db="EMBL/GenBank/DDBJ databases">
        <title>Draft Genome Sequence of the Strain BR 3267 (Bradyrhizobium yuanmingense) recommended as inoculant for cowpea in Brazil.</title>
        <authorList>
            <person name="Simoes-Araujo J.L."/>
            <person name="Zilli J.E."/>
        </authorList>
    </citation>
    <scope>NUCLEOTIDE SEQUENCE [LARGE SCALE GENOMIC DNA]</scope>
    <source>
        <strain evidence="1 2">BR3267</strain>
    </source>
</reference>
<accession>A0A0R3CAR6</accession>
<sequence length="107" mass="12403">MLRCELPQCTASITVLFGVAICTEMMRREIEDSVTLACGEWLHTAGVECMNRLVEIRSQEFLCRERAALDSKRRPFWLAQAEEWEQRALDEIARHFRECNQAELNAA</sequence>
<dbReference type="Proteomes" id="UP000051380">
    <property type="component" value="Unassembled WGS sequence"/>
</dbReference>
<evidence type="ECO:0000313" key="2">
    <source>
        <dbReference type="Proteomes" id="UP000051380"/>
    </source>
</evidence>
<comment type="caution">
    <text evidence="1">The sequence shown here is derived from an EMBL/GenBank/DDBJ whole genome shotgun (WGS) entry which is preliminary data.</text>
</comment>
<gene>
    <name evidence="1" type="ORF">AOQ72_26290</name>
</gene>
<protein>
    <submittedName>
        <fullName evidence="1">Uncharacterized protein</fullName>
    </submittedName>
</protein>
<name>A0A0R3CAR6_9BRAD</name>